<dbReference type="InterPro" id="IPR051013">
    <property type="entry name" value="MBL_superfamily_lactonases"/>
</dbReference>
<reference evidence="7" key="1">
    <citation type="journal article" date="2023" name="Mol. Phylogenet. Evol.">
        <title>Genome-scale phylogeny and comparative genomics of the fungal order Sordariales.</title>
        <authorList>
            <person name="Hensen N."/>
            <person name="Bonometti L."/>
            <person name="Westerberg I."/>
            <person name="Brannstrom I.O."/>
            <person name="Guillou S."/>
            <person name="Cros-Aarteil S."/>
            <person name="Calhoun S."/>
            <person name="Haridas S."/>
            <person name="Kuo A."/>
            <person name="Mondo S."/>
            <person name="Pangilinan J."/>
            <person name="Riley R."/>
            <person name="LaButti K."/>
            <person name="Andreopoulos B."/>
            <person name="Lipzen A."/>
            <person name="Chen C."/>
            <person name="Yan M."/>
            <person name="Daum C."/>
            <person name="Ng V."/>
            <person name="Clum A."/>
            <person name="Steindorff A."/>
            <person name="Ohm R.A."/>
            <person name="Martin F."/>
            <person name="Silar P."/>
            <person name="Natvig D.O."/>
            <person name="Lalanne C."/>
            <person name="Gautier V."/>
            <person name="Ament-Velasquez S.L."/>
            <person name="Kruys A."/>
            <person name="Hutchinson M.I."/>
            <person name="Powell A.J."/>
            <person name="Barry K."/>
            <person name="Miller A.N."/>
            <person name="Grigoriev I.V."/>
            <person name="Debuchy R."/>
            <person name="Gladieux P."/>
            <person name="Hiltunen Thoren M."/>
            <person name="Johannesson H."/>
        </authorList>
    </citation>
    <scope>NUCLEOTIDE SEQUENCE</scope>
    <source>
        <strain evidence="7">CBS 232.78</strain>
    </source>
</reference>
<dbReference type="SUPFAM" id="SSF56281">
    <property type="entry name" value="Metallo-hydrolase/oxidoreductase"/>
    <property type="match status" value="1"/>
</dbReference>
<comment type="similarity">
    <text evidence="2">Belongs to the metallo-beta-lactamase superfamily.</text>
</comment>
<dbReference type="InterPro" id="IPR001279">
    <property type="entry name" value="Metallo-B-lactamas"/>
</dbReference>
<dbReference type="AlphaFoldDB" id="A0AAE0NUW6"/>
<dbReference type="EMBL" id="JAULSW010000003">
    <property type="protein sequence ID" value="KAK3388040.1"/>
    <property type="molecule type" value="Genomic_DNA"/>
</dbReference>
<feature type="domain" description="Metallo-beta-lactamase" evidence="6">
    <location>
        <begin position="53"/>
        <end position="309"/>
    </location>
</feature>
<dbReference type="Gene3D" id="3.60.15.10">
    <property type="entry name" value="Ribonuclease Z/Hydroxyacylglutathione hydrolase-like"/>
    <property type="match status" value="1"/>
</dbReference>
<dbReference type="GO" id="GO:0046872">
    <property type="term" value="F:metal ion binding"/>
    <property type="evidence" value="ECO:0007669"/>
    <property type="project" value="UniProtKB-KW"/>
</dbReference>
<keyword evidence="4" id="KW-0378">Hydrolase</keyword>
<reference evidence="7" key="2">
    <citation type="submission" date="2023-06" db="EMBL/GenBank/DDBJ databases">
        <authorList>
            <consortium name="Lawrence Berkeley National Laboratory"/>
            <person name="Haridas S."/>
            <person name="Hensen N."/>
            <person name="Bonometti L."/>
            <person name="Westerberg I."/>
            <person name="Brannstrom I.O."/>
            <person name="Guillou S."/>
            <person name="Cros-Aarteil S."/>
            <person name="Calhoun S."/>
            <person name="Kuo A."/>
            <person name="Mondo S."/>
            <person name="Pangilinan J."/>
            <person name="Riley R."/>
            <person name="LaButti K."/>
            <person name="Andreopoulos B."/>
            <person name="Lipzen A."/>
            <person name="Chen C."/>
            <person name="Yanf M."/>
            <person name="Daum C."/>
            <person name="Ng V."/>
            <person name="Clum A."/>
            <person name="Steindorff A."/>
            <person name="Ohm R."/>
            <person name="Martin F."/>
            <person name="Silar P."/>
            <person name="Natvig D."/>
            <person name="Lalanne C."/>
            <person name="Gautier V."/>
            <person name="Ament-velasquez S.L."/>
            <person name="Kruys A."/>
            <person name="Hutchinson M.I."/>
            <person name="Powell A.J."/>
            <person name="Barry K."/>
            <person name="Miller A.N."/>
            <person name="Grigoriev I.V."/>
            <person name="Debuchy R."/>
            <person name="Gladieux P."/>
            <person name="Thoren M.H."/>
            <person name="Johannesson H."/>
        </authorList>
    </citation>
    <scope>NUCLEOTIDE SEQUENCE</scope>
    <source>
        <strain evidence="7">CBS 232.78</strain>
    </source>
</reference>
<keyword evidence="3" id="KW-0479">Metal-binding</keyword>
<organism evidence="7 8">
    <name type="scientific">Podospora didyma</name>
    <dbReference type="NCBI Taxonomy" id="330526"/>
    <lineage>
        <taxon>Eukaryota</taxon>
        <taxon>Fungi</taxon>
        <taxon>Dikarya</taxon>
        <taxon>Ascomycota</taxon>
        <taxon>Pezizomycotina</taxon>
        <taxon>Sordariomycetes</taxon>
        <taxon>Sordariomycetidae</taxon>
        <taxon>Sordariales</taxon>
        <taxon>Podosporaceae</taxon>
        <taxon>Podospora</taxon>
    </lineage>
</organism>
<dbReference type="SMART" id="SM00849">
    <property type="entry name" value="Lactamase_B"/>
    <property type="match status" value="1"/>
</dbReference>
<dbReference type="InterPro" id="IPR036866">
    <property type="entry name" value="RibonucZ/Hydroxyglut_hydro"/>
</dbReference>
<dbReference type="PANTHER" id="PTHR42978:SF2">
    <property type="entry name" value="102 KBASES UNSTABLE REGION: FROM 1 TO 119443"/>
    <property type="match status" value="1"/>
</dbReference>
<protein>
    <submittedName>
        <fullName evidence="7">AhpD-like protein</fullName>
    </submittedName>
</protein>
<accession>A0AAE0NUW6</accession>
<proteinExistence type="inferred from homology"/>
<dbReference type="Gene3D" id="1.20.1290.10">
    <property type="entry name" value="AhpD-like"/>
    <property type="match status" value="1"/>
</dbReference>
<dbReference type="Proteomes" id="UP001285441">
    <property type="component" value="Unassembled WGS sequence"/>
</dbReference>
<dbReference type="SUPFAM" id="SSF69118">
    <property type="entry name" value="AhpD-like"/>
    <property type="match status" value="1"/>
</dbReference>
<dbReference type="Pfam" id="PF02627">
    <property type="entry name" value="CMD"/>
    <property type="match status" value="2"/>
</dbReference>
<evidence type="ECO:0000256" key="3">
    <source>
        <dbReference type="ARBA" id="ARBA00022723"/>
    </source>
</evidence>
<evidence type="ECO:0000256" key="5">
    <source>
        <dbReference type="ARBA" id="ARBA00022833"/>
    </source>
</evidence>
<dbReference type="GO" id="GO:0051920">
    <property type="term" value="F:peroxiredoxin activity"/>
    <property type="evidence" value="ECO:0007669"/>
    <property type="project" value="InterPro"/>
</dbReference>
<gene>
    <name evidence="7" type="ORF">B0H63DRAFT_500972</name>
</gene>
<evidence type="ECO:0000259" key="6">
    <source>
        <dbReference type="SMART" id="SM00849"/>
    </source>
</evidence>
<dbReference type="Pfam" id="PF00753">
    <property type="entry name" value="Lactamase_B"/>
    <property type="match status" value="1"/>
</dbReference>
<dbReference type="InterPro" id="IPR029032">
    <property type="entry name" value="AhpD-like"/>
</dbReference>
<evidence type="ECO:0000313" key="7">
    <source>
        <dbReference type="EMBL" id="KAK3388040.1"/>
    </source>
</evidence>
<dbReference type="PANTHER" id="PTHR42978">
    <property type="entry name" value="QUORUM-QUENCHING LACTONASE YTNP-RELATED-RELATED"/>
    <property type="match status" value="1"/>
</dbReference>
<sequence>MASKAQPSPPPPATVQLHALSAGHFSLPEEQFVYPSSGARSTVPSLCFLVQHTNPATGIITRIVFDLGLRRDVERYSEPIRRHVATRQPMTTTPDVVTSLQAGGLTPREVDYVVYSHVHWDHVGEPRDFPGSKFIVGHGALDLLQGTSSKLRGGHSFFEADLLDLSRTTELIDPSDTQPKTGPQIKFSSLGGETVNVAGPWKPLPEFDLPAVLDIFQDGSVYIVDAPGHLPGHINLLAQAPGDGGSRWVYLAGDTCHDRRIMRKEKEIGEWFDKTGQVCCIHADRAKAEETIERVRGLEERGVEVIFAHDVEWESDVGNRGRFFGALSSVHVVETNDFLSVFILPIVLKSQLKEDFIARLGAPALHSGWASLLSIDPEFFAASVSLAAVPRQKSHLSRKHQSLIALAVDSAATHLYTPGIRAHVTSALKEGATLPEILEVIELSSTLGIHACNIGVPLLVEVLKEEGKYTDEITKPFDDRQEQLKEEFTEKRGYWHTFWEDFLRLDPEFFGAYLEFSSVPWVKHVNGDKKGALEPKMKELVYCAFDCASTHLYVPGLKLHMKNALGYGATPQEIIEVLEIATLLSLHTAHVAAPIIAELTAAPSTSS</sequence>
<dbReference type="InterPro" id="IPR003779">
    <property type="entry name" value="CMD-like"/>
</dbReference>
<comment type="caution">
    <text evidence="7">The sequence shown here is derived from an EMBL/GenBank/DDBJ whole genome shotgun (WGS) entry which is preliminary data.</text>
</comment>
<evidence type="ECO:0000313" key="8">
    <source>
        <dbReference type="Proteomes" id="UP001285441"/>
    </source>
</evidence>
<name>A0AAE0NUW6_9PEZI</name>
<evidence type="ECO:0000256" key="2">
    <source>
        <dbReference type="ARBA" id="ARBA00007749"/>
    </source>
</evidence>
<evidence type="ECO:0000256" key="1">
    <source>
        <dbReference type="ARBA" id="ARBA00001947"/>
    </source>
</evidence>
<keyword evidence="8" id="KW-1185">Reference proteome</keyword>
<dbReference type="CDD" id="cd07730">
    <property type="entry name" value="metallo-hydrolase-like_MBL-fold"/>
    <property type="match status" value="1"/>
</dbReference>
<dbReference type="GO" id="GO:0016787">
    <property type="term" value="F:hydrolase activity"/>
    <property type="evidence" value="ECO:0007669"/>
    <property type="project" value="UniProtKB-KW"/>
</dbReference>
<comment type="cofactor">
    <cofactor evidence="1">
        <name>Zn(2+)</name>
        <dbReference type="ChEBI" id="CHEBI:29105"/>
    </cofactor>
</comment>
<evidence type="ECO:0000256" key="4">
    <source>
        <dbReference type="ARBA" id="ARBA00022801"/>
    </source>
</evidence>
<keyword evidence="5" id="KW-0862">Zinc</keyword>